<keyword evidence="6" id="KW-1185">Reference proteome</keyword>
<name>A0ABD5YL81_9EURY</name>
<evidence type="ECO:0000313" key="6">
    <source>
        <dbReference type="Proteomes" id="UP001596417"/>
    </source>
</evidence>
<dbReference type="AlphaFoldDB" id="A0ABD5YL81"/>
<dbReference type="InterPro" id="IPR051398">
    <property type="entry name" value="Polysacch_Deacetylase"/>
</dbReference>
<dbReference type="EMBL" id="JBHTAX010000001">
    <property type="protein sequence ID" value="MFC7188861.1"/>
    <property type="molecule type" value="Genomic_DNA"/>
</dbReference>
<evidence type="ECO:0000313" key="5">
    <source>
        <dbReference type="EMBL" id="MFC7188861.1"/>
    </source>
</evidence>
<dbReference type="SUPFAM" id="SSF88713">
    <property type="entry name" value="Glycoside hydrolase/deacetylase"/>
    <property type="match status" value="1"/>
</dbReference>
<dbReference type="Gene3D" id="2.60.120.430">
    <property type="entry name" value="Galactose-binding lectin"/>
    <property type="match status" value="1"/>
</dbReference>
<comment type="caution">
    <text evidence="5">The sequence shown here is derived from an EMBL/GenBank/DDBJ whole genome shotgun (WGS) entry which is preliminary data.</text>
</comment>
<dbReference type="PROSITE" id="PS51257">
    <property type="entry name" value="PROKAR_LIPOPROTEIN"/>
    <property type="match status" value="1"/>
</dbReference>
<comment type="subcellular location">
    <subcellularLocation>
        <location evidence="1">Secreted</location>
    </subcellularLocation>
</comment>
<dbReference type="InterPro" id="IPR011330">
    <property type="entry name" value="Glyco_hydro/deAcase_b/a-brl"/>
</dbReference>
<dbReference type="PANTHER" id="PTHR34216">
    <property type="match status" value="1"/>
</dbReference>
<evidence type="ECO:0000256" key="2">
    <source>
        <dbReference type="ARBA" id="ARBA00022729"/>
    </source>
</evidence>
<keyword evidence="2" id="KW-0732">Signal</keyword>
<accession>A0ABD5YL81</accession>
<dbReference type="CDD" id="cd10970">
    <property type="entry name" value="CE4_DAC_u1_6s"/>
    <property type="match status" value="1"/>
</dbReference>
<feature type="region of interest" description="Disordered" evidence="3">
    <location>
        <begin position="299"/>
        <end position="318"/>
    </location>
</feature>
<dbReference type="RefSeq" id="WP_248904549.1">
    <property type="nucleotide sequence ID" value="NZ_CP109979.1"/>
</dbReference>
<proteinExistence type="predicted"/>
<dbReference type="GeneID" id="76198427"/>
<evidence type="ECO:0000256" key="1">
    <source>
        <dbReference type="ARBA" id="ARBA00004613"/>
    </source>
</evidence>
<dbReference type="Proteomes" id="UP001596417">
    <property type="component" value="Unassembled WGS sequence"/>
</dbReference>
<dbReference type="GO" id="GO:0005576">
    <property type="term" value="C:extracellular region"/>
    <property type="evidence" value="ECO:0007669"/>
    <property type="project" value="UniProtKB-SubCell"/>
</dbReference>
<organism evidence="5 6">
    <name type="scientific">Halocatena marina</name>
    <dbReference type="NCBI Taxonomy" id="2934937"/>
    <lineage>
        <taxon>Archaea</taxon>
        <taxon>Methanobacteriati</taxon>
        <taxon>Methanobacteriota</taxon>
        <taxon>Stenosarchaea group</taxon>
        <taxon>Halobacteria</taxon>
        <taxon>Halobacteriales</taxon>
        <taxon>Natronomonadaceae</taxon>
        <taxon>Halocatena</taxon>
    </lineage>
</organism>
<dbReference type="InterPro" id="IPR002509">
    <property type="entry name" value="NODB_dom"/>
</dbReference>
<sequence>MRRPSTRRKFLATLGTAGTISIAGCSAVLPTGPSTNGDQSSTSTAQLSDSSGSGTDSGTDAEGTGTPSPGSKGEVIEDFEGDVGSRWQVDSGKYTVDSKKAFNGSQSLVLKGTNNGKQEEENGVSIYRSFYDSNEGGLDLSAHDLSMAVRFEKPVRGRIGVEFIAPAESSKLTSRHFLPKELNGWTQLDFGFTSKTGQPVMKSVQELRISVSTAGEPISVGIDDIRKLPRPKKGKVIFQFDDSHISTYTKAFPELKKRKWPGGVAVIPDSINTEQNMTRDNMREMGKAGWDMMSHPPVSKPLPQHPAKEQERQIRQSKQQLEQWGFDRGARHIVAPYGRISTETIEIMKKYHEANYIFGGSPGNAAQPGNMYTIPRVHGTSPEDVNAILDVAEQYNQLVVVAYHEIDSGTNTSVSMDGFRTVLDHVKKKDMDVVSPSEFIDSLGN</sequence>
<feature type="compositionally biased region" description="Low complexity" evidence="3">
    <location>
        <begin position="38"/>
        <end position="66"/>
    </location>
</feature>
<dbReference type="PANTHER" id="PTHR34216:SF3">
    <property type="entry name" value="POLY-BETA-1,6-N-ACETYL-D-GLUCOSAMINE N-DEACETYLASE"/>
    <property type="match status" value="1"/>
</dbReference>
<dbReference type="Gene3D" id="3.20.20.370">
    <property type="entry name" value="Glycoside hydrolase/deacetylase"/>
    <property type="match status" value="1"/>
</dbReference>
<protein>
    <submittedName>
        <fullName evidence="5">Polysaccharide deacetylase family protein</fullName>
    </submittedName>
</protein>
<feature type="domain" description="NodB homology" evidence="4">
    <location>
        <begin position="234"/>
        <end position="434"/>
    </location>
</feature>
<reference evidence="5 6" key="1">
    <citation type="journal article" date="2019" name="Int. J. Syst. Evol. Microbiol.">
        <title>The Global Catalogue of Microorganisms (GCM) 10K type strain sequencing project: providing services to taxonomists for standard genome sequencing and annotation.</title>
        <authorList>
            <consortium name="The Broad Institute Genomics Platform"/>
            <consortium name="The Broad Institute Genome Sequencing Center for Infectious Disease"/>
            <person name="Wu L."/>
            <person name="Ma J."/>
        </authorList>
    </citation>
    <scope>NUCLEOTIDE SEQUENCE [LARGE SCALE GENOMIC DNA]</scope>
    <source>
        <strain evidence="5 6">RDMS1</strain>
    </source>
</reference>
<evidence type="ECO:0000256" key="3">
    <source>
        <dbReference type="SAM" id="MobiDB-lite"/>
    </source>
</evidence>
<gene>
    <name evidence="5" type="ORF">ACFQL7_02710</name>
</gene>
<dbReference type="Pfam" id="PF01522">
    <property type="entry name" value="Polysacc_deac_1"/>
    <property type="match status" value="1"/>
</dbReference>
<evidence type="ECO:0000259" key="4">
    <source>
        <dbReference type="PROSITE" id="PS51677"/>
    </source>
</evidence>
<feature type="region of interest" description="Disordered" evidence="3">
    <location>
        <begin position="26"/>
        <end position="76"/>
    </location>
</feature>
<dbReference type="PROSITE" id="PS51677">
    <property type="entry name" value="NODB"/>
    <property type="match status" value="1"/>
</dbReference>